<accession>A0A0J8VHJ2</accession>
<gene>
    <name evidence="2" type="ORF">C9I94_08195</name>
</gene>
<dbReference type="Proteomes" id="UP000240481">
    <property type="component" value="Unassembled WGS sequence"/>
</dbReference>
<organism evidence="2 3">
    <name type="scientific">Photobacterium swingsii</name>
    <dbReference type="NCBI Taxonomy" id="680026"/>
    <lineage>
        <taxon>Bacteria</taxon>
        <taxon>Pseudomonadati</taxon>
        <taxon>Pseudomonadota</taxon>
        <taxon>Gammaproteobacteria</taxon>
        <taxon>Vibrionales</taxon>
        <taxon>Vibrionaceae</taxon>
        <taxon>Photobacterium</taxon>
    </lineage>
</organism>
<keyword evidence="3" id="KW-1185">Reference proteome</keyword>
<evidence type="ECO:0000256" key="1">
    <source>
        <dbReference type="SAM" id="SignalP"/>
    </source>
</evidence>
<comment type="caution">
    <text evidence="2">The sequence shown here is derived from an EMBL/GenBank/DDBJ whole genome shotgun (WGS) entry which is preliminary data.</text>
</comment>
<evidence type="ECO:0000313" key="3">
    <source>
        <dbReference type="Proteomes" id="UP000240481"/>
    </source>
</evidence>
<dbReference type="EMBL" id="PYLZ01000003">
    <property type="protein sequence ID" value="PSW25611.1"/>
    <property type="molecule type" value="Genomic_DNA"/>
</dbReference>
<dbReference type="OrthoDB" id="5812840at2"/>
<dbReference type="STRING" id="680026.AB733_04290"/>
<protein>
    <submittedName>
        <fullName evidence="2">Uncharacterized protein</fullName>
    </submittedName>
</protein>
<keyword evidence="1" id="KW-0732">Signal</keyword>
<name>A0A0J8VHJ2_9GAMM</name>
<feature type="signal peptide" evidence="1">
    <location>
        <begin position="1"/>
        <end position="23"/>
    </location>
</feature>
<feature type="chain" id="PRO_5030009212" evidence="1">
    <location>
        <begin position="24"/>
        <end position="223"/>
    </location>
</feature>
<proteinExistence type="predicted"/>
<reference evidence="2 3" key="1">
    <citation type="submission" date="2018-01" db="EMBL/GenBank/DDBJ databases">
        <title>Whole genome sequencing of Histamine producing bacteria.</title>
        <authorList>
            <person name="Butler K."/>
        </authorList>
    </citation>
    <scope>NUCLEOTIDE SEQUENCE [LARGE SCALE GENOMIC DNA]</scope>
    <source>
        <strain evidence="2 3">DSM 24669</strain>
    </source>
</reference>
<sequence>MKKLMTIATVIFASLSVSTAVSAADYGVELAWNTNDANDVLATMSEQRAAFGQLVNNGEIKDMFVFDSSIDGKPMKLIRFVIDATDEANAKAKLANLPLYKKELVKINNVRLLGNKWLDNTPVHKNYGVTFTWREGIDALEMDRVLGVDLQRVIGLNQAGLITSSYLNTQMLADGVERPIYNVSFLATDAQHARELSKQFEAVNLGYATVEVMYLGHKVQLTQ</sequence>
<evidence type="ECO:0000313" key="2">
    <source>
        <dbReference type="EMBL" id="PSW25611.1"/>
    </source>
</evidence>
<dbReference type="AlphaFoldDB" id="A0A0J8VHJ2"/>
<dbReference type="RefSeq" id="WP_048897628.1">
    <property type="nucleotide sequence ID" value="NZ_AP024853.1"/>
</dbReference>